<gene>
    <name evidence="10" type="ORF">QU605_01195</name>
</gene>
<feature type="signal peptide" evidence="9">
    <location>
        <begin position="1"/>
        <end position="19"/>
    </location>
</feature>
<keyword evidence="11" id="KW-1185">Reference proteome</keyword>
<evidence type="ECO:0000256" key="2">
    <source>
        <dbReference type="ARBA" id="ARBA00007613"/>
    </source>
</evidence>
<dbReference type="PANTHER" id="PTHR30026:SF20">
    <property type="entry name" value="OUTER MEMBRANE PROTEIN TOLC"/>
    <property type="match status" value="1"/>
</dbReference>
<proteinExistence type="inferred from homology"/>
<keyword evidence="3" id="KW-0813">Transport</keyword>
<evidence type="ECO:0000313" key="10">
    <source>
        <dbReference type="EMBL" id="MDM9630067.1"/>
    </source>
</evidence>
<comment type="similarity">
    <text evidence="2">Belongs to the outer membrane factor (OMF) (TC 1.B.17) family.</text>
</comment>
<evidence type="ECO:0000256" key="6">
    <source>
        <dbReference type="ARBA" id="ARBA00023136"/>
    </source>
</evidence>
<dbReference type="RefSeq" id="WP_289723430.1">
    <property type="nucleotide sequence ID" value="NZ_JAUDUY010000001.1"/>
</dbReference>
<dbReference type="SUPFAM" id="SSF56954">
    <property type="entry name" value="Outer membrane efflux proteins (OEP)"/>
    <property type="match status" value="1"/>
</dbReference>
<dbReference type="EMBL" id="JAUDUY010000001">
    <property type="protein sequence ID" value="MDM9630067.1"/>
    <property type="molecule type" value="Genomic_DNA"/>
</dbReference>
<evidence type="ECO:0000256" key="9">
    <source>
        <dbReference type="SAM" id="SignalP"/>
    </source>
</evidence>
<keyword evidence="6" id="KW-0472">Membrane</keyword>
<evidence type="ECO:0000256" key="1">
    <source>
        <dbReference type="ARBA" id="ARBA00004442"/>
    </source>
</evidence>
<keyword evidence="8" id="KW-0175">Coiled coil</keyword>
<comment type="caution">
    <text evidence="10">The sequence shown here is derived from an EMBL/GenBank/DDBJ whole genome shotgun (WGS) entry which is preliminary data.</text>
</comment>
<organism evidence="10 11">
    <name type="scientific">Robiginitalea aurantiaca</name>
    <dbReference type="NCBI Taxonomy" id="3056915"/>
    <lineage>
        <taxon>Bacteria</taxon>
        <taxon>Pseudomonadati</taxon>
        <taxon>Bacteroidota</taxon>
        <taxon>Flavobacteriia</taxon>
        <taxon>Flavobacteriales</taxon>
        <taxon>Flavobacteriaceae</taxon>
        <taxon>Robiginitalea</taxon>
    </lineage>
</organism>
<keyword evidence="9" id="KW-0732">Signal</keyword>
<evidence type="ECO:0000256" key="3">
    <source>
        <dbReference type="ARBA" id="ARBA00022448"/>
    </source>
</evidence>
<name>A0ABT7WAZ0_9FLAO</name>
<dbReference type="Pfam" id="PF02321">
    <property type="entry name" value="OEP"/>
    <property type="match status" value="1"/>
</dbReference>
<feature type="chain" id="PRO_5046863387" evidence="9">
    <location>
        <begin position="20"/>
        <end position="451"/>
    </location>
</feature>
<evidence type="ECO:0000256" key="7">
    <source>
        <dbReference type="ARBA" id="ARBA00023237"/>
    </source>
</evidence>
<dbReference type="InterPro" id="IPR003423">
    <property type="entry name" value="OMP_efflux"/>
</dbReference>
<dbReference type="InterPro" id="IPR051906">
    <property type="entry name" value="TolC-like"/>
</dbReference>
<evidence type="ECO:0000256" key="4">
    <source>
        <dbReference type="ARBA" id="ARBA00022452"/>
    </source>
</evidence>
<accession>A0ABT7WAZ0</accession>
<comment type="subcellular location">
    <subcellularLocation>
        <location evidence="1">Cell outer membrane</location>
    </subcellularLocation>
</comment>
<protein>
    <submittedName>
        <fullName evidence="10">TolC family protein</fullName>
    </submittedName>
</protein>
<dbReference type="Gene3D" id="1.20.1600.10">
    <property type="entry name" value="Outer membrane efflux proteins (OEP)"/>
    <property type="match status" value="1"/>
</dbReference>
<evidence type="ECO:0000313" key="11">
    <source>
        <dbReference type="Proteomes" id="UP001174839"/>
    </source>
</evidence>
<evidence type="ECO:0000256" key="5">
    <source>
        <dbReference type="ARBA" id="ARBA00022692"/>
    </source>
</evidence>
<keyword evidence="5" id="KW-0812">Transmembrane</keyword>
<keyword evidence="7" id="KW-0998">Cell outer membrane</keyword>
<feature type="coiled-coil region" evidence="8">
    <location>
        <begin position="341"/>
        <end position="368"/>
    </location>
</feature>
<dbReference type="Proteomes" id="UP001174839">
    <property type="component" value="Unassembled WGS sequence"/>
</dbReference>
<evidence type="ECO:0000256" key="8">
    <source>
        <dbReference type="SAM" id="Coils"/>
    </source>
</evidence>
<keyword evidence="4" id="KW-1134">Transmembrane beta strand</keyword>
<sequence>MRHHLLFLLAFLTYFTALAQDAPTQFTLEEAIQYALVNNYSAINASRDMDDAEKQKWETIATGLPQIDGSVSYQDQIKQPISLIPGDFLPGGEPGTFVPIIFGPPRSTTATATLRQQIFDGSYIVGLQATKAFLSYSKNNKEKTDQEVRKSVVESFGNVLLAQESTAILNRNIAAVEKNLYETEKLYENGLGEEENVEQLQITLATLKNALNSNERLETITLQMLNVVMGLPLDHPTKLTQSLDELVYQETQPDLINQEFNLENNTDYKLVLNLNEQRYFEWKLARSRALPTLNAFINYGYTGFGDPITVVGTDAQDFTSSILGFDLNIPIFSSLKRSASTQRAKIALEQAKTQLEETEQMLKLQHDRAKSDYILSIESYKTSKENLSLAERIEKKNEIKYSEGIASSFDLRQAQSQLYTAQGEYLNAMIDVINKKTALENILNPYGTPEQ</sequence>
<dbReference type="PANTHER" id="PTHR30026">
    <property type="entry name" value="OUTER MEMBRANE PROTEIN TOLC"/>
    <property type="match status" value="1"/>
</dbReference>
<reference evidence="10" key="1">
    <citation type="submission" date="2023-06" db="EMBL/GenBank/DDBJ databases">
        <title>Robiginitalea aurantiacus sp. nov. and Algoriphagus sediminis sp. nov., isolated from coastal sediment.</title>
        <authorList>
            <person name="Zhou Z.Y."/>
            <person name="An J."/>
            <person name="Jia Y.W."/>
            <person name="Du Z.J."/>
        </authorList>
    </citation>
    <scope>NUCLEOTIDE SEQUENCE</scope>
    <source>
        <strain evidence="10">M39</strain>
    </source>
</reference>